<name>A0A9W4KLA8_9EURO</name>
<dbReference type="GO" id="GO:0003677">
    <property type="term" value="F:DNA binding"/>
    <property type="evidence" value="ECO:0007669"/>
    <property type="project" value="UniProtKB-KW"/>
</dbReference>
<dbReference type="InterPro" id="IPR036864">
    <property type="entry name" value="Zn2-C6_fun-type_DNA-bd_sf"/>
</dbReference>
<reference evidence="8" key="1">
    <citation type="submission" date="2021-07" db="EMBL/GenBank/DDBJ databases">
        <authorList>
            <person name="Branca A.L. A."/>
        </authorList>
    </citation>
    <scope>NUCLEOTIDE SEQUENCE</scope>
</reference>
<evidence type="ECO:0000256" key="3">
    <source>
        <dbReference type="ARBA" id="ARBA00023125"/>
    </source>
</evidence>
<dbReference type="GO" id="GO:0000981">
    <property type="term" value="F:DNA-binding transcription factor activity, RNA polymerase II-specific"/>
    <property type="evidence" value="ECO:0007669"/>
    <property type="project" value="InterPro"/>
</dbReference>
<dbReference type="GO" id="GO:0005634">
    <property type="term" value="C:nucleus"/>
    <property type="evidence" value="ECO:0007669"/>
    <property type="project" value="TreeGrafter"/>
</dbReference>
<evidence type="ECO:0000256" key="4">
    <source>
        <dbReference type="ARBA" id="ARBA00023163"/>
    </source>
</evidence>
<keyword evidence="4" id="KW-0804">Transcription</keyword>
<dbReference type="InterPro" id="IPR001138">
    <property type="entry name" value="Zn2Cys6_DnaBD"/>
</dbReference>
<dbReference type="EMBL" id="CAJVRC010000902">
    <property type="protein sequence ID" value="CAG8909552.1"/>
    <property type="molecule type" value="Genomic_DNA"/>
</dbReference>
<evidence type="ECO:0000256" key="6">
    <source>
        <dbReference type="SAM" id="MobiDB-lite"/>
    </source>
</evidence>
<dbReference type="GO" id="GO:0001080">
    <property type="term" value="P:nitrogen catabolite activation of transcription from RNA polymerase II promoter"/>
    <property type="evidence" value="ECO:0007669"/>
    <property type="project" value="TreeGrafter"/>
</dbReference>
<dbReference type="InterPro" id="IPR050797">
    <property type="entry name" value="Carb_Metab_Trans_Reg"/>
</dbReference>
<comment type="caution">
    <text evidence="8">The sequence shown here is derived from an EMBL/GenBank/DDBJ whole genome shotgun (WGS) entry which is preliminary data.</text>
</comment>
<dbReference type="GO" id="GO:0006351">
    <property type="term" value="P:DNA-templated transcription"/>
    <property type="evidence" value="ECO:0007669"/>
    <property type="project" value="InterPro"/>
</dbReference>
<feature type="domain" description="Zn(2)-C6 fungal-type" evidence="7">
    <location>
        <begin position="15"/>
        <end position="46"/>
    </location>
</feature>
<evidence type="ECO:0000256" key="5">
    <source>
        <dbReference type="ARBA" id="ARBA00023242"/>
    </source>
</evidence>
<dbReference type="OrthoDB" id="3034343at2759"/>
<dbReference type="GO" id="GO:0008270">
    <property type="term" value="F:zinc ion binding"/>
    <property type="evidence" value="ECO:0007669"/>
    <property type="project" value="InterPro"/>
</dbReference>
<dbReference type="PANTHER" id="PTHR31668:SF4">
    <property type="entry name" value="TRANSCRIPTIONAL ACTIVATOR PROTEIN DAL81"/>
    <property type="match status" value="1"/>
</dbReference>
<evidence type="ECO:0000313" key="9">
    <source>
        <dbReference type="Proteomes" id="UP001154252"/>
    </source>
</evidence>
<dbReference type="Pfam" id="PF00172">
    <property type="entry name" value="Zn_clus"/>
    <property type="match status" value="1"/>
</dbReference>
<gene>
    <name evidence="8" type="ORF">PEGY_LOCUS10348</name>
</gene>
<dbReference type="SMART" id="SM00066">
    <property type="entry name" value="GAL4"/>
    <property type="match status" value="1"/>
</dbReference>
<keyword evidence="3" id="KW-0238">DNA-binding</keyword>
<evidence type="ECO:0000256" key="2">
    <source>
        <dbReference type="ARBA" id="ARBA00023015"/>
    </source>
</evidence>
<keyword evidence="1" id="KW-0479">Metal-binding</keyword>
<sequence>MSGRARRYMSKRNRACDSCRARKTACRIDRAPPCYLCTLHGKECTFLRPASRPRRLFPEMVSPQIPEQAEINSRLEQDEVSPVSDPVHYDILMSIGDDGVDHSVATGPEGFHDLFDGAGASLSGSFGDGTWATGFSPGGFIYPSPGLPGTGRSEDEGSSQAACLPLIMKENGSSICLDTQGVMTPQLLGSSGDMDPLLMSRYQYDTSGAFHFKNLNIQSVSSGTDPTQFLLSKPSIFASSREENGCENVSALELRQELESFVPGDIGLRLINLFERIVAPDYPILPPGELNPSTSPPYLLASVYLLVEPFTKFDEKLCIDLAYDKPSSVALYKIINKALSHEIHAPKLCVVQTMLLLAIRPYPNPIVLDSGFKWSQLAALTACAHTLGLHLDPKSWRIPLWQSAQRRCLSYFIYSTDKWLALSLGRPPLLHYDNWLVTSPSQEDRPVSGLDPQAWTTIMKRAELDSLLDRVLTQLYSPRAINTICTDYEKTIALTGPLLEDLFSWHRRVSAPSTDFRSSNQGSSHRGRPTGLERTLEMNYHYIHLSICRAILRPFLQPTVNGLSEAEYILAREQARIRAETCISTAAEFIHELRPEDLEALWPAWSATAFSSICFQILHMAASSVDRSEADKWVTCLHKVRRDMRLKADVLPCLHLGLLRIDSIFWKGVENVLHLEEHVRHAFASGSSIGRPIGVTVPAK</sequence>
<feature type="region of interest" description="Disordered" evidence="6">
    <location>
        <begin position="512"/>
        <end position="531"/>
    </location>
</feature>
<organism evidence="8 9">
    <name type="scientific">Penicillium egyptiacum</name>
    <dbReference type="NCBI Taxonomy" id="1303716"/>
    <lineage>
        <taxon>Eukaryota</taxon>
        <taxon>Fungi</taxon>
        <taxon>Dikarya</taxon>
        <taxon>Ascomycota</taxon>
        <taxon>Pezizomycotina</taxon>
        <taxon>Eurotiomycetes</taxon>
        <taxon>Eurotiomycetidae</taxon>
        <taxon>Eurotiales</taxon>
        <taxon>Aspergillaceae</taxon>
        <taxon>Penicillium</taxon>
    </lineage>
</organism>
<dbReference type="Pfam" id="PF04082">
    <property type="entry name" value="Fungal_trans"/>
    <property type="match status" value="1"/>
</dbReference>
<accession>A0A9W4KLA8</accession>
<dbReference type="PANTHER" id="PTHR31668">
    <property type="entry name" value="GLUCOSE TRANSPORT TRANSCRIPTION REGULATOR RGT1-RELATED-RELATED"/>
    <property type="match status" value="1"/>
</dbReference>
<feature type="compositionally biased region" description="Polar residues" evidence="6">
    <location>
        <begin position="512"/>
        <end position="524"/>
    </location>
</feature>
<protein>
    <recommendedName>
        <fullName evidence="7">Zn(2)-C6 fungal-type domain-containing protein</fullName>
    </recommendedName>
</protein>
<dbReference type="Proteomes" id="UP001154252">
    <property type="component" value="Unassembled WGS sequence"/>
</dbReference>
<dbReference type="PROSITE" id="PS50048">
    <property type="entry name" value="ZN2_CY6_FUNGAL_2"/>
    <property type="match status" value="1"/>
</dbReference>
<proteinExistence type="predicted"/>
<keyword evidence="2" id="KW-0805">Transcription regulation</keyword>
<evidence type="ECO:0000259" key="7">
    <source>
        <dbReference type="PROSITE" id="PS50048"/>
    </source>
</evidence>
<evidence type="ECO:0000313" key="8">
    <source>
        <dbReference type="EMBL" id="CAG8909552.1"/>
    </source>
</evidence>
<dbReference type="PROSITE" id="PS00463">
    <property type="entry name" value="ZN2_CY6_FUNGAL_1"/>
    <property type="match status" value="1"/>
</dbReference>
<dbReference type="CDD" id="cd00067">
    <property type="entry name" value="GAL4"/>
    <property type="match status" value="1"/>
</dbReference>
<dbReference type="CDD" id="cd12148">
    <property type="entry name" value="fungal_TF_MHR"/>
    <property type="match status" value="1"/>
</dbReference>
<evidence type="ECO:0000256" key="1">
    <source>
        <dbReference type="ARBA" id="ARBA00022723"/>
    </source>
</evidence>
<dbReference type="SUPFAM" id="SSF57701">
    <property type="entry name" value="Zn2/Cys6 DNA-binding domain"/>
    <property type="match status" value="1"/>
</dbReference>
<keyword evidence="5" id="KW-0539">Nucleus</keyword>
<keyword evidence="9" id="KW-1185">Reference proteome</keyword>
<dbReference type="Gene3D" id="4.10.240.10">
    <property type="entry name" value="Zn(2)-C6 fungal-type DNA-binding domain"/>
    <property type="match status" value="1"/>
</dbReference>
<dbReference type="AlphaFoldDB" id="A0A9W4KLA8"/>
<dbReference type="InterPro" id="IPR007219">
    <property type="entry name" value="XnlR_reg_dom"/>
</dbReference>